<keyword evidence="5" id="KW-1185">Reference proteome</keyword>
<feature type="domain" description="DUF11" evidence="3">
    <location>
        <begin position="1944"/>
        <end position="2056"/>
    </location>
</feature>
<feature type="region of interest" description="Disordered" evidence="1">
    <location>
        <begin position="3240"/>
        <end position="3273"/>
    </location>
</feature>
<feature type="region of interest" description="Disordered" evidence="1">
    <location>
        <begin position="1911"/>
        <end position="1933"/>
    </location>
</feature>
<feature type="compositionally biased region" description="Acidic residues" evidence="1">
    <location>
        <begin position="2326"/>
        <end position="2335"/>
    </location>
</feature>
<dbReference type="InterPro" id="IPR047589">
    <property type="entry name" value="DUF11_rpt"/>
</dbReference>
<feature type="domain" description="DUF11" evidence="3">
    <location>
        <begin position="2482"/>
        <end position="2597"/>
    </location>
</feature>
<feature type="compositionally biased region" description="Acidic residues" evidence="1">
    <location>
        <begin position="2734"/>
        <end position="2749"/>
    </location>
</feature>
<dbReference type="NCBIfam" id="TIGR04131">
    <property type="entry name" value="Bac_Flav_CTERM"/>
    <property type="match status" value="1"/>
</dbReference>
<dbReference type="Pfam" id="PF01345">
    <property type="entry name" value="DUF11"/>
    <property type="match status" value="18"/>
</dbReference>
<feature type="domain" description="DUF11" evidence="3">
    <location>
        <begin position="3674"/>
        <end position="3788"/>
    </location>
</feature>
<evidence type="ECO:0000256" key="1">
    <source>
        <dbReference type="SAM" id="MobiDB-lite"/>
    </source>
</evidence>
<feature type="compositionally biased region" description="Polar residues" evidence="1">
    <location>
        <begin position="1769"/>
        <end position="1790"/>
    </location>
</feature>
<feature type="domain" description="DUF11" evidence="3">
    <location>
        <begin position="1811"/>
        <end position="1924"/>
    </location>
</feature>
<dbReference type="InterPro" id="IPR013783">
    <property type="entry name" value="Ig-like_fold"/>
</dbReference>
<feature type="domain" description="DUF11" evidence="3">
    <location>
        <begin position="2210"/>
        <end position="2326"/>
    </location>
</feature>
<protein>
    <submittedName>
        <fullName evidence="4">Gliding motility-associated C-terminal domain-containing protein</fullName>
    </submittedName>
</protein>
<feature type="compositionally biased region" description="Polar residues" evidence="1">
    <location>
        <begin position="1911"/>
        <end position="1926"/>
    </location>
</feature>
<feature type="compositionally biased region" description="Acidic residues" evidence="1">
    <location>
        <begin position="2057"/>
        <end position="2066"/>
    </location>
</feature>
<feature type="compositionally biased region" description="Acidic residues" evidence="1">
    <location>
        <begin position="2190"/>
        <end position="2200"/>
    </location>
</feature>
<sequence>MKRFILNNWFFSLLSFLLLGTAFSYGQNCSVNAGINETICVNDGTFTLSGSSAGLIQSGPVWSQVAGPSVIIDDPNDPNSSITGLIGGNVYTFRLSANCTDGSTQFQDVNISVEPITIADAGNDVTSCPDTSGAISITGNTPINPGEIGSWSIDGANNAGVTINSPTSATTTLDLAESSAGTTTLRWTITGPDFAPGQFCESSDTITITNYGGELPVSAGANQNLDNCYTVTQSTNLNASFGGNNINGQQGAWSFVSGPSTPNFSNANSNTSNVSNLIEGTYVLRWTVAGPCVSGQDTVTITVDEATQDISNASVQENNIRFCDPSITTTTLVGSQPQFSGETVQWTQTGGPSASILNDTNSTTQISGLVSPNTYTFEYTISNSVTGCFDTETVTIRYSVNPITITANGGTDITGVCGQSEVDIPFTTTGNGGNTFAIVSGPSGSTLVDPNDFNNTGSTPLAIDFDVEGTYTVLLRRAVSGSVQTGCEVGTDAINVTISLNPTSANAGTGQVLACNVTSTSLAGNAVSTGNSLWSQINGPNTATITNPFDQTTPVSGLIPGEYIFQYAISGGNACSPSAESTVSVTVSSDAAITTDAGPNQPLVCFGAPVLLAAQDLPAPNLVGEWTVDTAPVGATIVFADANDPNTLVSGLDDANETYVLRWTVSNPNDNTCPPPGTDTVTITTNATPGPTTANAGTDQCLAAGTGTVNLNGNAPGAGETGQWTATPNTGISFADNTLFNTTATITVDQSYTLTWTISKAGCQSTFDDVEITVDASASANAGPDDSVCVATYTMVATSSTGTGLWTQVSGPGGVTIDDETSPTAQFTFTFSGQYVFEWTVNSGTCSTDSDQITLNIGIPPTIAAVGADQTICLADNTVLSGNGFDSNVETGFWTLLSGAPNTPTIANVNNPNTVVSNLVSGIYNFRWTIAGDSNCPTSFADLQVEVFAPAGDDETLQFCEITNFLVEATFGATGTWAQTSGPTTGVSINQNPANSNVAEIEIVAGSTYEFTFTTDYACGTDTKVVTVVSSTAPSIDPNAGLDQILCTADIGAPFQTTLAGNSPPVDVSNAEWRFANEPSGSLATIDSPNSPTSTISNLSVPGVYILEWNFESGNCTDTADVVRIEVFEAPSTADAGADQTDACQLDAQMNAVPPTAGIGTWTFSNDPSGGVAVIDSPNSPTTTLSNITILGTYELTWTVTNGTTFVNPSLCAPSVDTVEITFTDVPPSDADAGPDQDFCDATSANLAAVALTTGTGTWNQTAGPGITQFGTPATITDVNNPNTPVSDLEAGTYEFTWTASNGGCTLTDTMEIVILSQPIIADAGPDQTIQQFSTIALAATPTTVGTGLWTQISGPTTASFVDDTAPDTEVFGVDVGDYVFEWTVSNGICADVSDTMTLTILGMADLELTKTVNPTSVNAGDTVTFTISIFNNDGTAFGNSDATGVTVEDIVPSGYTLVPGTVSNGGVFNAGDLSIVWSNLTVVFGATLDLSFDATVNTTGVYDNTAEITASDQPDPDSTVNNASPAEDDQSTTAITLQSSDLSLLKTVSPTTASVGETVTFSLEVSNAGTSNASGIAVSDVVPSGYTIGTVNNGGSVSGNEISWSGLSVTSGGSTTVSFEAAVSMPTGAAGEYTNTAEITASDQLDPDSTPGNDDGNQSEDDESASGITLEQVDLELGISSAPTSGNAGDTVTYTVSLTNDDTVATGDATGVDVVVVVPSGFTIVPGSISNGGVYNSGSGTITWSGVSLTNGTTTDFTYDVTVNPSGNYDTTGEITTSDLPDLDSTPNNDDGDQSEDDEALASFTLQSADLSLLKTVSPTTASVGETVTFTLAISNAGTSNATGVSIADLVPGGYTIGTINNGGTRIGNEITWTGLTVTSGGSTSVSFEAVVNMPTGASGEYNNTAEITASDQIDPDSTPNNDNGDQSEDDESASAIVLEVADLELTKSISSSNGNVGDILTFTISLENNGTGDATGVSIVDTLPNGFDIVGGTISNGGFYNPGSLTITWDNLSVTNGATQNLTYDVSVNASGNYTNIAQITASDLLDPDSLPNNDDGDQSEDDETNATFTLQSSDLSLLKTVSPTTASVGETVTFSLEISNAGTSNASGVAVSDVVPSGYTIGTVNNGGSVSGNEISWSGLSVTSGSSTTVSFEAVVNMPTGSGGEYNNTAEITASDQLDPDSTPGNDDGDQSEDDESASSITLEQVDLELDISSVPTSGNAGDTVTYTVALTNDDTIETGDATGVEIVVVVPSGFTIVPGSISGGGVYNPGSGTITWSNVNVANGDTSNFTYDVTVNESGNYNTTGEITASDLPDVDSTPNNDDGDQSEDDEAISPFSLQSADLSLVKDISAGSSATPNIGDTLVFELTITNAGPNTATNVVIEDEVPRGYTLGTVNNGGTSIAGIFLSWDIASLPVGNTTLSYEVTVNEPSGDIDEYLNIAEVAASDQSDPDSEPFNDDGDQDEDDEDFFEITPQLIDLDLDKSVSISNPNVGDVVTFTIAISNLGNAPATGVAVEDILPSGYSNVTSISNGGSFGAGVVSWSGLNIPLGSNSISLTFNAQVLAPTGAVDEYKNRVEVTAADQFDTDSAPNNDDGDQSEDDEDNITIIPQQADLSLTKTASTPSPNVGDTVMFTLTINNLGPNIATNVALEDILPSGFTLTTVNNGGSSAVNTASWTGLTVLANGGSTSVTYEATVNAPTGAFDEYLNVASITASDQFDPDSDPTTGNAIDEDGNGQGDDDDEDAINLTPNVADLSLTKIVVDGDTSPQVGTEISFEITVFNDGPQDANDVVVQDLLPTGFDFILYSSTSGIYNESTGVWLVGDISSGGSETLVIDVLVNPTGNYTNVAEVTASDVFDIDSTPNNDILTEDDQDDVTVSPISTIDISLDKTVSNDTPDVNTDITFTITVTNEGPSEATNLQVLDQLPSGFTYVSDDSVGAYDDTTGNWNIGNLGIGNTTVLNIVATVNTIGVYTNIAEVISHTELDIDSTPNNDILSEDDQDEVVVSPRPLVDISVTKVANDMTPNIGGEVEFTVTVTNDGPSDATNIVVTDLLESGYEFVSATPTNGIYEDLNGSWTIGDLDNGITETIIITANVLANGTYTNTAELTDLNEFDIDSEPSNNDDTEDDQETIEPTPVLVSDLELTKTVNDASPFVGNEVIFTLSLINNGPSDASGVEVVDLLPDGYTYVSNNSTAGVYNEASGLWSLNGVIPNGTTETLNIVVVVNPSGNYSNSAEITGSNNNDIDSTPANDIASEDDQDNADTTPTPLADLSLVKTVDNEFPDVSDTITFTLTLNNAGPSAATGIQVNETLPSGYTYISDDSGGLYNPGTGIWNVTSLAADATIELNIVVGINTTGSYANVAEVIAVNELDPNSTPNNNDINEDDQDEQVTLPRVITDISVLKTVDNANPSVGSQITFTITVTNDGPSDATGLVVEDILASGYEFVNAVPSSGTYDEVIGSWNITGLLNGASETLDIVATVLTNGDYSNTAELIALDTFDPDSSPDNNLNSEDDQDTVTPVPTGLADLSLTKEVDELNPNVGDIIEFTINLTNSGDSDATGVVVTDVVPSGYTYQSHLSTAGVYDPNTGVWNTNGVIPNGTTETLIVLLQVNAPTGTDGEYTNIAEITASNQADPDSNINEDSSIDDLADGLADDDEASVTVVPQSVDISVDKIVSNERPKIGDEIQFTITISNLGISDATNVGIEELLPNGYAYQSSQASMGAFDQVDGFWEIPVLASSETATLIINVEVLEEDDYINTANLAFVDQIDLNESNDSDQATIDPTCLTIYNEFSPNDDGVNDLFQIDCISRYPNNVLRVYNRWGNIVFEQKNYDNTWDGLSNGRATISEQELLPVGTYYYILELGDGSEPVSDWLYINR</sequence>
<name>A0ABW5N1A4_9FLAO</name>
<feature type="domain" description="DUF11" evidence="3">
    <location>
        <begin position="1675"/>
        <end position="1791"/>
    </location>
</feature>
<feature type="domain" description="DUF11" evidence="3">
    <location>
        <begin position="2758"/>
        <end position="2870"/>
    </location>
</feature>
<comment type="caution">
    <text evidence="4">The sequence shown here is derived from an EMBL/GenBank/DDBJ whole genome shotgun (WGS) entry which is preliminary data.</text>
</comment>
<proteinExistence type="predicted"/>
<feature type="compositionally biased region" description="Acidic residues" evidence="1">
    <location>
        <begin position="2597"/>
        <end position="2606"/>
    </location>
</feature>
<feature type="domain" description="DUF11" evidence="3">
    <location>
        <begin position="2077"/>
        <end position="2190"/>
    </location>
</feature>
<feature type="domain" description="DUF11" evidence="3">
    <location>
        <begin position="1542"/>
        <end position="1656"/>
    </location>
</feature>
<dbReference type="InterPro" id="IPR001434">
    <property type="entry name" value="OmcB-like_DUF11"/>
</dbReference>
<dbReference type="PANTHER" id="PTHR34819:SF3">
    <property type="entry name" value="CELL SURFACE PROTEIN"/>
    <property type="match status" value="1"/>
</dbReference>
<feature type="domain" description="DUF11" evidence="3">
    <location>
        <begin position="3276"/>
        <end position="3385"/>
    </location>
</feature>
<dbReference type="Pfam" id="PF22352">
    <property type="entry name" value="K319L-like_PKD"/>
    <property type="match status" value="2"/>
</dbReference>
<feature type="domain" description="DUF11" evidence="3">
    <location>
        <begin position="3146"/>
        <end position="3260"/>
    </location>
</feature>
<feature type="region of interest" description="Disordered" evidence="1">
    <location>
        <begin position="2449"/>
        <end position="2470"/>
    </location>
</feature>
<dbReference type="RefSeq" id="WP_339335522.1">
    <property type="nucleotide sequence ID" value="NZ_JBHULB010000082.1"/>
</dbReference>
<dbReference type="Pfam" id="PF13585">
    <property type="entry name" value="CHU_C"/>
    <property type="match status" value="1"/>
</dbReference>
<feature type="domain" description="DUF11" evidence="3">
    <location>
        <begin position="2617"/>
        <end position="2727"/>
    </location>
</feature>
<feature type="domain" description="DUF11" evidence="3">
    <location>
        <begin position="3404"/>
        <end position="3515"/>
    </location>
</feature>
<feature type="domain" description="DUF11" evidence="3">
    <location>
        <begin position="3533"/>
        <end position="3649"/>
    </location>
</feature>
<feature type="signal peptide" evidence="2">
    <location>
        <begin position="1"/>
        <end position="26"/>
    </location>
</feature>
<accession>A0ABW5N1A4</accession>
<feature type="region of interest" description="Disordered" evidence="1">
    <location>
        <begin position="3505"/>
        <end position="3526"/>
    </location>
</feature>
<reference evidence="5" key="1">
    <citation type="journal article" date="2019" name="Int. J. Syst. Evol. Microbiol.">
        <title>The Global Catalogue of Microorganisms (GCM) 10K type strain sequencing project: providing services to taxonomists for standard genome sequencing and annotation.</title>
        <authorList>
            <consortium name="The Broad Institute Genomics Platform"/>
            <consortium name="The Broad Institute Genome Sequencing Center for Infectious Disease"/>
            <person name="Wu L."/>
            <person name="Ma J."/>
        </authorList>
    </citation>
    <scope>NUCLEOTIDE SEQUENCE [LARGE SCALE GENOMIC DNA]</scope>
    <source>
        <strain evidence="5">KCTC 52368</strain>
    </source>
</reference>
<gene>
    <name evidence="4" type="ORF">ACFSQJ_18190</name>
</gene>
<dbReference type="InterPro" id="IPR051172">
    <property type="entry name" value="Chlamydia_OmcB"/>
</dbReference>
<dbReference type="PANTHER" id="PTHR34819">
    <property type="entry name" value="LARGE CYSTEINE-RICH PERIPLASMIC PROTEIN OMCB"/>
    <property type="match status" value="1"/>
</dbReference>
<feature type="compositionally biased region" description="Acidic residues" evidence="1">
    <location>
        <begin position="2453"/>
        <end position="2470"/>
    </location>
</feature>
<evidence type="ECO:0000313" key="4">
    <source>
        <dbReference type="EMBL" id="MFD2588861.1"/>
    </source>
</evidence>
<feature type="domain" description="DUF11" evidence="3">
    <location>
        <begin position="2346"/>
        <end position="2458"/>
    </location>
</feature>
<feature type="region of interest" description="Disordered" evidence="1">
    <location>
        <begin position="2718"/>
        <end position="2749"/>
    </location>
</feature>
<feature type="compositionally biased region" description="Low complexity" evidence="1">
    <location>
        <begin position="2047"/>
        <end position="2056"/>
    </location>
</feature>
<keyword evidence="2" id="KW-0732">Signal</keyword>
<feature type="compositionally biased region" description="Acidic residues" evidence="1">
    <location>
        <begin position="3117"/>
        <end position="3136"/>
    </location>
</feature>
<feature type="region of interest" description="Disordered" evidence="1">
    <location>
        <begin position="3117"/>
        <end position="3137"/>
    </location>
</feature>
<feature type="region of interest" description="Disordered" evidence="1">
    <location>
        <begin position="2176"/>
        <end position="2202"/>
    </location>
</feature>
<feature type="domain" description="DUF11" evidence="3">
    <location>
        <begin position="1406"/>
        <end position="1525"/>
    </location>
</feature>
<dbReference type="Gene3D" id="2.60.40.10">
    <property type="entry name" value="Immunoglobulins"/>
    <property type="match status" value="22"/>
</dbReference>
<feature type="compositionally biased region" description="Polar residues" evidence="1">
    <location>
        <begin position="1509"/>
        <end position="1525"/>
    </location>
</feature>
<feature type="domain" description="DUF11" evidence="3">
    <location>
        <begin position="2889"/>
        <end position="2998"/>
    </location>
</feature>
<feature type="region of interest" description="Disordered" evidence="1">
    <location>
        <begin position="1509"/>
        <end position="1532"/>
    </location>
</feature>
<dbReference type="NCBIfam" id="TIGR01451">
    <property type="entry name" value="B_ant_repeat"/>
    <property type="match status" value="16"/>
</dbReference>
<feature type="region of interest" description="Disordered" evidence="1">
    <location>
        <begin position="2306"/>
        <end position="2335"/>
    </location>
</feature>
<feature type="chain" id="PRO_5045340374" evidence="2">
    <location>
        <begin position="27"/>
        <end position="3885"/>
    </location>
</feature>
<feature type="compositionally biased region" description="Polar residues" evidence="1">
    <location>
        <begin position="3240"/>
        <end position="3255"/>
    </location>
</feature>
<feature type="region of interest" description="Disordered" evidence="1">
    <location>
        <begin position="1769"/>
        <end position="1798"/>
    </location>
</feature>
<feature type="region of interest" description="Disordered" evidence="1">
    <location>
        <begin position="2584"/>
        <end position="2606"/>
    </location>
</feature>
<evidence type="ECO:0000259" key="3">
    <source>
        <dbReference type="Pfam" id="PF01345"/>
    </source>
</evidence>
<feature type="region of interest" description="Disordered" evidence="1">
    <location>
        <begin position="2047"/>
        <end position="2066"/>
    </location>
</feature>
<dbReference type="Proteomes" id="UP001597526">
    <property type="component" value="Unassembled WGS sequence"/>
</dbReference>
<organism evidence="4 5">
    <name type="scientific">Croceitalea marina</name>
    <dbReference type="NCBI Taxonomy" id="1775166"/>
    <lineage>
        <taxon>Bacteria</taxon>
        <taxon>Pseudomonadati</taxon>
        <taxon>Bacteroidota</taxon>
        <taxon>Flavobacteriia</taxon>
        <taxon>Flavobacteriales</taxon>
        <taxon>Flavobacteriaceae</taxon>
        <taxon>Croceitalea</taxon>
    </lineage>
</organism>
<dbReference type="EMBL" id="JBHULB010000082">
    <property type="protein sequence ID" value="MFD2588861.1"/>
    <property type="molecule type" value="Genomic_DNA"/>
</dbReference>
<evidence type="ECO:0000256" key="2">
    <source>
        <dbReference type="SAM" id="SignalP"/>
    </source>
</evidence>
<dbReference type="InterPro" id="IPR026341">
    <property type="entry name" value="T9SS_type_B"/>
</dbReference>
<evidence type="ECO:0000313" key="5">
    <source>
        <dbReference type="Proteomes" id="UP001597526"/>
    </source>
</evidence>
<feature type="region of interest" description="Disordered" evidence="1">
    <location>
        <begin position="1641"/>
        <end position="1666"/>
    </location>
</feature>
<dbReference type="Gene3D" id="2.60.40.3080">
    <property type="match status" value="2"/>
</dbReference>
<feature type="domain" description="DUF11" evidence="3">
    <location>
        <begin position="3017"/>
        <end position="3130"/>
    </location>
</feature>